<dbReference type="InterPro" id="IPR050832">
    <property type="entry name" value="Bact_Acetyltransf"/>
</dbReference>
<dbReference type="KEGG" id="gaz:Pan241w_50540"/>
<dbReference type="Gene3D" id="3.40.630.30">
    <property type="match status" value="1"/>
</dbReference>
<name>A0A517RM21_9PLAN</name>
<feature type="domain" description="N-acetyltransferase" evidence="3">
    <location>
        <begin position="3"/>
        <end position="166"/>
    </location>
</feature>
<keyword evidence="5" id="KW-1185">Reference proteome</keyword>
<sequence length="166" mass="18848">MIMKIRPYQPEDLQTLKEITVEAFQGVSIDEGIEREFGIINGHDWKWRKAGHVEADAKREPEGIFIAEIDDQIVGYISTWHDAETGIGYIPNMAFIPECRGQGMGRKLLEYALEHFRQLNLSLAKIETLEQNAIGNHLYTSLGFQEIVKQVHFVAPLSPAAREESP</sequence>
<keyword evidence="1 4" id="KW-0808">Transferase</keyword>
<evidence type="ECO:0000256" key="1">
    <source>
        <dbReference type="ARBA" id="ARBA00022679"/>
    </source>
</evidence>
<dbReference type="CDD" id="cd04301">
    <property type="entry name" value="NAT_SF"/>
    <property type="match status" value="1"/>
</dbReference>
<gene>
    <name evidence="4" type="ORF">Pan241w_50540</name>
</gene>
<dbReference type="AlphaFoldDB" id="A0A517RM21"/>
<dbReference type="OrthoDB" id="185406at2"/>
<evidence type="ECO:0000256" key="2">
    <source>
        <dbReference type="ARBA" id="ARBA00023315"/>
    </source>
</evidence>
<dbReference type="GO" id="GO:0016747">
    <property type="term" value="F:acyltransferase activity, transferring groups other than amino-acyl groups"/>
    <property type="evidence" value="ECO:0007669"/>
    <property type="project" value="InterPro"/>
</dbReference>
<dbReference type="InterPro" id="IPR016181">
    <property type="entry name" value="Acyl_CoA_acyltransferase"/>
</dbReference>
<dbReference type="InterPro" id="IPR000182">
    <property type="entry name" value="GNAT_dom"/>
</dbReference>
<proteinExistence type="predicted"/>
<dbReference type="Proteomes" id="UP000317171">
    <property type="component" value="Chromosome"/>
</dbReference>
<organism evidence="4 5">
    <name type="scientific">Gimesia alba</name>
    <dbReference type="NCBI Taxonomy" id="2527973"/>
    <lineage>
        <taxon>Bacteria</taxon>
        <taxon>Pseudomonadati</taxon>
        <taxon>Planctomycetota</taxon>
        <taxon>Planctomycetia</taxon>
        <taxon>Planctomycetales</taxon>
        <taxon>Planctomycetaceae</taxon>
        <taxon>Gimesia</taxon>
    </lineage>
</organism>
<reference evidence="4 5" key="1">
    <citation type="submission" date="2019-02" db="EMBL/GenBank/DDBJ databases">
        <title>Deep-cultivation of Planctomycetes and their phenomic and genomic characterization uncovers novel biology.</title>
        <authorList>
            <person name="Wiegand S."/>
            <person name="Jogler M."/>
            <person name="Boedeker C."/>
            <person name="Pinto D."/>
            <person name="Vollmers J."/>
            <person name="Rivas-Marin E."/>
            <person name="Kohn T."/>
            <person name="Peeters S.H."/>
            <person name="Heuer A."/>
            <person name="Rast P."/>
            <person name="Oberbeckmann S."/>
            <person name="Bunk B."/>
            <person name="Jeske O."/>
            <person name="Meyerdierks A."/>
            <person name="Storesund J.E."/>
            <person name="Kallscheuer N."/>
            <person name="Luecker S."/>
            <person name="Lage O.M."/>
            <person name="Pohl T."/>
            <person name="Merkel B.J."/>
            <person name="Hornburger P."/>
            <person name="Mueller R.-W."/>
            <person name="Bruemmer F."/>
            <person name="Labrenz M."/>
            <person name="Spormann A.M."/>
            <person name="Op den Camp H."/>
            <person name="Overmann J."/>
            <person name="Amann R."/>
            <person name="Jetten M.S.M."/>
            <person name="Mascher T."/>
            <person name="Medema M.H."/>
            <person name="Devos D.P."/>
            <person name="Kaster A.-K."/>
            <person name="Ovreas L."/>
            <person name="Rohde M."/>
            <person name="Galperin M.Y."/>
            <person name="Jogler C."/>
        </authorList>
    </citation>
    <scope>NUCLEOTIDE SEQUENCE [LARGE SCALE GENOMIC DNA]</scope>
    <source>
        <strain evidence="4 5">Pan241w</strain>
    </source>
</reference>
<dbReference type="PROSITE" id="PS51186">
    <property type="entry name" value="GNAT"/>
    <property type="match status" value="1"/>
</dbReference>
<evidence type="ECO:0000313" key="5">
    <source>
        <dbReference type="Proteomes" id="UP000317171"/>
    </source>
</evidence>
<dbReference type="PANTHER" id="PTHR43877">
    <property type="entry name" value="AMINOALKYLPHOSPHONATE N-ACETYLTRANSFERASE-RELATED-RELATED"/>
    <property type="match status" value="1"/>
</dbReference>
<dbReference type="Pfam" id="PF00583">
    <property type="entry name" value="Acetyltransf_1"/>
    <property type="match status" value="1"/>
</dbReference>
<evidence type="ECO:0000313" key="4">
    <source>
        <dbReference type="EMBL" id="QDT44938.1"/>
    </source>
</evidence>
<evidence type="ECO:0000259" key="3">
    <source>
        <dbReference type="PROSITE" id="PS51186"/>
    </source>
</evidence>
<keyword evidence="2" id="KW-0012">Acyltransferase</keyword>
<accession>A0A517RM21</accession>
<protein>
    <submittedName>
        <fullName evidence="4">Putative acetyltransferase</fullName>
    </submittedName>
</protein>
<dbReference type="SUPFAM" id="SSF55729">
    <property type="entry name" value="Acyl-CoA N-acyltransferases (Nat)"/>
    <property type="match status" value="1"/>
</dbReference>
<dbReference type="EMBL" id="CP036269">
    <property type="protein sequence ID" value="QDT44938.1"/>
    <property type="molecule type" value="Genomic_DNA"/>
</dbReference>